<organism evidence="1 2">
    <name type="scientific">Metallosphaera cuprina (strain Ar-4)</name>
    <dbReference type="NCBI Taxonomy" id="1006006"/>
    <lineage>
        <taxon>Archaea</taxon>
        <taxon>Thermoproteota</taxon>
        <taxon>Thermoprotei</taxon>
        <taxon>Sulfolobales</taxon>
        <taxon>Sulfolobaceae</taxon>
        <taxon>Metallosphaera</taxon>
    </lineage>
</organism>
<keyword evidence="2" id="KW-1185">Reference proteome</keyword>
<dbReference type="KEGG" id="mcn:Mcup_1468"/>
<dbReference type="STRING" id="1006006.Mcup_1468"/>
<reference evidence="1 2" key="1">
    <citation type="journal article" date="2011" name="J. Bacteriol.">
        <title>Complete genome sequence of Metallosphaera cuprina, a metal sulfide-oxidizing archaeon from a hot spring.</title>
        <authorList>
            <person name="Liu L.J."/>
            <person name="You X.Y."/>
            <person name="Zheng H."/>
            <person name="Wang S."/>
            <person name="Jiang C.Y."/>
            <person name="Liu S.J."/>
        </authorList>
    </citation>
    <scope>NUCLEOTIDE SEQUENCE [LARGE SCALE GENOMIC DNA]</scope>
    <source>
        <strain evidence="1 2">Ar-4</strain>
    </source>
</reference>
<dbReference type="PATRIC" id="fig|1006006.8.peg.1463"/>
<sequence>MEKGVYEAKFYVTGISSYNLTDLEVEENINVSISFEGNH</sequence>
<proteinExistence type="predicted"/>
<evidence type="ECO:0000313" key="2">
    <source>
        <dbReference type="Proteomes" id="UP000007812"/>
    </source>
</evidence>
<dbReference type="HOGENOM" id="CLU_3302702_0_0_2"/>
<name>F4FZ01_METCR</name>
<dbReference type="EMBL" id="CP002656">
    <property type="protein sequence ID" value="AEB95571.1"/>
    <property type="molecule type" value="Genomic_DNA"/>
</dbReference>
<accession>F4FZ01</accession>
<evidence type="ECO:0000313" key="1">
    <source>
        <dbReference type="EMBL" id="AEB95571.1"/>
    </source>
</evidence>
<protein>
    <submittedName>
        <fullName evidence="1">Uncharacterized protein</fullName>
    </submittedName>
</protein>
<dbReference type="AlphaFoldDB" id="F4FZ01"/>
<dbReference type="Proteomes" id="UP000007812">
    <property type="component" value="Chromosome"/>
</dbReference>
<gene>
    <name evidence="1" type="ordered locus">Mcup_1468</name>
</gene>